<name>A0A346PMT2_9EURY</name>
<keyword evidence="3" id="KW-1185">Reference proteome</keyword>
<evidence type="ECO:0000256" key="1">
    <source>
        <dbReference type="SAM" id="MobiDB-lite"/>
    </source>
</evidence>
<organism evidence="2 3">
    <name type="scientific">Natrarchaeobaculum sulfurireducens</name>
    <dbReference type="NCBI Taxonomy" id="2044521"/>
    <lineage>
        <taxon>Archaea</taxon>
        <taxon>Methanobacteriati</taxon>
        <taxon>Methanobacteriota</taxon>
        <taxon>Stenosarchaea group</taxon>
        <taxon>Halobacteria</taxon>
        <taxon>Halobacteriales</taxon>
        <taxon>Natrialbaceae</taxon>
        <taxon>Natrarchaeobaculum</taxon>
    </lineage>
</organism>
<accession>A0A346PMT2</accession>
<dbReference type="Proteomes" id="UP000258613">
    <property type="component" value="Chromosome"/>
</dbReference>
<sequence length="65" mass="7261">MVCRSGVICWVAYLSENDAASPDRGRWSTGYGAVTPLQYESKRTRRCRSHRGEPTVERGTSLVVT</sequence>
<dbReference type="EMBL" id="CP027033">
    <property type="protein sequence ID" value="AXR80827.1"/>
    <property type="molecule type" value="Genomic_DNA"/>
</dbReference>
<proteinExistence type="predicted"/>
<feature type="region of interest" description="Disordered" evidence="1">
    <location>
        <begin position="43"/>
        <end position="65"/>
    </location>
</feature>
<dbReference type="AlphaFoldDB" id="A0A346PMT2"/>
<gene>
    <name evidence="2" type="ORF">AArcMg_0806</name>
</gene>
<dbReference type="KEGG" id="nag:AArcMg_0806"/>
<protein>
    <submittedName>
        <fullName evidence="2">Uncharacterized protein</fullName>
    </submittedName>
</protein>
<evidence type="ECO:0000313" key="2">
    <source>
        <dbReference type="EMBL" id="AXR80827.1"/>
    </source>
</evidence>
<reference evidence="3" key="1">
    <citation type="submission" date="2018-02" db="EMBL/GenBank/DDBJ databases">
        <title>Phenotypic and genomic properties of facultatively anaerobic sulfur-reducing natronoarchaea from hypersaline soda lakes.</title>
        <authorList>
            <person name="Sorokin D.Y."/>
            <person name="Kublanov I.V."/>
            <person name="Roman P."/>
            <person name="Sinninghe Damste J.S."/>
            <person name="Golyshin P.N."/>
            <person name="Rojo D."/>
            <person name="Ciordia S."/>
            <person name="Mena M.D.C."/>
            <person name="Ferrer M."/>
            <person name="Messina E."/>
            <person name="Smedile F."/>
            <person name="La Spada G."/>
            <person name="La Cono V."/>
            <person name="Yakimov M.M."/>
        </authorList>
    </citation>
    <scope>NUCLEOTIDE SEQUENCE [LARGE SCALE GENOMIC DNA]</scope>
    <source>
        <strain evidence="3">AArc-Mg</strain>
    </source>
</reference>
<evidence type="ECO:0000313" key="3">
    <source>
        <dbReference type="Proteomes" id="UP000258613"/>
    </source>
</evidence>